<accession>A0A2I9CXB5</accession>
<evidence type="ECO:0000313" key="4">
    <source>
        <dbReference type="Proteomes" id="UP000236569"/>
    </source>
</evidence>
<evidence type="ECO:0000256" key="2">
    <source>
        <dbReference type="ARBA" id="ARBA00022679"/>
    </source>
</evidence>
<name>A0A2I9CXB5_9DEIO</name>
<dbReference type="InterPro" id="IPR004629">
    <property type="entry name" value="WecG_TagA_CpsF"/>
</dbReference>
<dbReference type="GO" id="GO:0016758">
    <property type="term" value="F:hexosyltransferase activity"/>
    <property type="evidence" value="ECO:0007669"/>
    <property type="project" value="TreeGrafter"/>
</dbReference>
<proteinExistence type="predicted"/>
<dbReference type="Pfam" id="PF03808">
    <property type="entry name" value="Glyco_tran_WecG"/>
    <property type="match status" value="1"/>
</dbReference>
<dbReference type="EMBL" id="BFAG01000010">
    <property type="protein sequence ID" value="GBF06714.1"/>
    <property type="molecule type" value="Genomic_DNA"/>
</dbReference>
<dbReference type="AlphaFoldDB" id="A0A2I9CXB5"/>
<dbReference type="PANTHER" id="PTHR34136:SF1">
    <property type="entry name" value="UDP-N-ACETYL-D-MANNOSAMINURONIC ACID TRANSFERASE"/>
    <property type="match status" value="1"/>
</dbReference>
<keyword evidence="2" id="KW-0808">Transferase</keyword>
<dbReference type="Proteomes" id="UP000236569">
    <property type="component" value="Unassembled WGS sequence"/>
</dbReference>
<keyword evidence="1" id="KW-0328">Glycosyltransferase</keyword>
<reference evidence="4" key="1">
    <citation type="submission" date="2018-01" db="EMBL/GenBank/DDBJ databases">
        <title>Draft Genome Sequence of the Radioresistant Bacterium Deinococcus aerius TR0125, Isolated from the Higher Atmosphere above Japan.</title>
        <authorList>
            <person name="Satoh K."/>
            <person name="Arai H."/>
            <person name="Sanzen T."/>
            <person name="Kawaguchi Y."/>
            <person name="Hayashi H."/>
            <person name="Yokobori S."/>
            <person name="Yamagishi A."/>
            <person name="Oono Y."/>
            <person name="Narumi I."/>
        </authorList>
    </citation>
    <scope>NUCLEOTIDE SEQUENCE [LARGE SCALE GENOMIC DNA]</scope>
    <source>
        <strain evidence="4">TR0125</strain>
    </source>
</reference>
<dbReference type="PANTHER" id="PTHR34136">
    <property type="match status" value="1"/>
</dbReference>
<sequence>MGAGGDGWGISSHPPAPRRRGAYTGVMIAELLPTPLPRPSDRPSSRPILGTRIDATSYARATADVLAWARAGGSRRVHAANVHMVMEGVDDPEFQAVTNSADLVTPDGVPLVWALKLLGVPGAERVYGPTLTLHICAAAAKAGVPIGLYGGTPQSLHDFKAFLHHEFPGIQVACAIAPPFRPLTPKEDAEDVRQILASGARILFVGIGCPKQEWWMYRHHGVLPLTMLGVGAAFDFHSGRVRQAPGLMQRLGLEWLFRLAMEPRRLWKRYVRQNPRFVLMFARQLLGERPG</sequence>
<evidence type="ECO:0000256" key="1">
    <source>
        <dbReference type="ARBA" id="ARBA00022676"/>
    </source>
</evidence>
<dbReference type="NCBIfam" id="TIGR00696">
    <property type="entry name" value="wecG_tagA_cpsF"/>
    <property type="match status" value="1"/>
</dbReference>
<dbReference type="CDD" id="cd06533">
    <property type="entry name" value="Glyco_transf_WecG_TagA"/>
    <property type="match status" value="1"/>
</dbReference>
<comment type="caution">
    <text evidence="3">The sequence shown here is derived from an EMBL/GenBank/DDBJ whole genome shotgun (WGS) entry which is preliminary data.</text>
</comment>
<evidence type="ECO:0000313" key="3">
    <source>
        <dbReference type="EMBL" id="GBF06714.1"/>
    </source>
</evidence>
<protein>
    <submittedName>
        <fullName evidence="3">Exopolysaccharide biosynthesis protein, WecB/TagA /CpsF family</fullName>
    </submittedName>
</protein>
<gene>
    <name evidence="3" type="ORF">DAERI_100077</name>
</gene>
<keyword evidence="4" id="KW-1185">Reference proteome</keyword>
<organism evidence="3 4">
    <name type="scientific">Deinococcus aerius</name>
    <dbReference type="NCBI Taxonomy" id="200253"/>
    <lineage>
        <taxon>Bacteria</taxon>
        <taxon>Thermotogati</taxon>
        <taxon>Deinococcota</taxon>
        <taxon>Deinococci</taxon>
        <taxon>Deinococcales</taxon>
        <taxon>Deinococcaceae</taxon>
        <taxon>Deinococcus</taxon>
    </lineage>
</organism>